<dbReference type="GO" id="GO:0006635">
    <property type="term" value="P:fatty acid beta-oxidation"/>
    <property type="evidence" value="ECO:0007669"/>
    <property type="project" value="TreeGrafter"/>
</dbReference>
<name>A0A8S1J7J1_9CHLO</name>
<organism evidence="1 2">
    <name type="scientific">Ostreobium quekettii</name>
    <dbReference type="NCBI Taxonomy" id="121088"/>
    <lineage>
        <taxon>Eukaryota</taxon>
        <taxon>Viridiplantae</taxon>
        <taxon>Chlorophyta</taxon>
        <taxon>core chlorophytes</taxon>
        <taxon>Ulvophyceae</taxon>
        <taxon>TCBD clade</taxon>
        <taxon>Bryopsidales</taxon>
        <taxon>Ostreobineae</taxon>
        <taxon>Ostreobiaceae</taxon>
        <taxon>Ostreobium</taxon>
    </lineage>
</organism>
<accession>A0A8S1J7J1</accession>
<evidence type="ECO:0000313" key="1">
    <source>
        <dbReference type="EMBL" id="CAD7701701.1"/>
    </source>
</evidence>
<proteinExistence type="predicted"/>
<dbReference type="CDD" id="cd06558">
    <property type="entry name" value="crotonase-like"/>
    <property type="match status" value="1"/>
</dbReference>
<dbReference type="EMBL" id="CAJHUC010001611">
    <property type="protein sequence ID" value="CAD7701701.1"/>
    <property type="molecule type" value="Genomic_DNA"/>
</dbReference>
<protein>
    <recommendedName>
        <fullName evidence="3">Enoyl-CoA delta isomerase 1, mitochondrial</fullName>
    </recommendedName>
</protein>
<dbReference type="GO" id="GO:0005739">
    <property type="term" value="C:mitochondrion"/>
    <property type="evidence" value="ECO:0007669"/>
    <property type="project" value="TreeGrafter"/>
</dbReference>
<gene>
    <name evidence="1" type="ORF">OSTQU699_LOCUS7058</name>
</gene>
<sequence length="292" mass="32499">MACCAARVWSEFLYQRLSIVVLGSTEAQWEALMDVTTEFRPGKYAIVTIQKEPVNSMDYALWSKLLDVLDALENDQSVRGAVFLSGLKKNIFTAGNDIRELYAPKTSLERYKRFWVTQNVFLARLYRSRLMTVAAIRGACPAGGCVLSLCCDHRVMTDFGTIGLNEVALGIPVPTLWAKMMSHTLGTGVAYGLLHEAKLLSPQQALSVGLVDEIVSKEELQARAEAWLQKMLQLPDDGRAVTKLRMRKELSMELEDGAEAEAEEAWTYLEQPQIVKVLGAVLQRLSGGRARL</sequence>
<dbReference type="Gene3D" id="6.10.250.170">
    <property type="match status" value="1"/>
</dbReference>
<evidence type="ECO:0008006" key="3">
    <source>
        <dbReference type="Google" id="ProtNLM"/>
    </source>
</evidence>
<reference evidence="1" key="1">
    <citation type="submission" date="2020-12" db="EMBL/GenBank/DDBJ databases">
        <authorList>
            <person name="Iha C."/>
        </authorList>
    </citation>
    <scope>NUCLEOTIDE SEQUENCE</scope>
</reference>
<evidence type="ECO:0000313" key="2">
    <source>
        <dbReference type="Proteomes" id="UP000708148"/>
    </source>
</evidence>
<comment type="caution">
    <text evidence="1">The sequence shown here is derived from an EMBL/GenBank/DDBJ whole genome shotgun (WGS) entry which is preliminary data.</text>
</comment>
<dbReference type="InterPro" id="IPR029045">
    <property type="entry name" value="ClpP/crotonase-like_dom_sf"/>
</dbReference>
<dbReference type="PANTHER" id="PTHR11941">
    <property type="entry name" value="ENOYL-COA HYDRATASE-RELATED"/>
    <property type="match status" value="1"/>
</dbReference>
<dbReference type="Pfam" id="PF00378">
    <property type="entry name" value="ECH_1"/>
    <property type="match status" value="1"/>
</dbReference>
<dbReference type="OrthoDB" id="410701at2759"/>
<dbReference type="Gene3D" id="3.90.226.10">
    <property type="entry name" value="2-enoyl-CoA Hydratase, Chain A, domain 1"/>
    <property type="match status" value="1"/>
</dbReference>
<dbReference type="InterPro" id="IPR001753">
    <property type="entry name" value="Enoyl-CoA_hydra/iso"/>
</dbReference>
<dbReference type="SUPFAM" id="SSF52096">
    <property type="entry name" value="ClpP/crotonase"/>
    <property type="match status" value="1"/>
</dbReference>
<dbReference type="AlphaFoldDB" id="A0A8S1J7J1"/>
<dbReference type="Proteomes" id="UP000708148">
    <property type="component" value="Unassembled WGS sequence"/>
</dbReference>
<keyword evidence="2" id="KW-1185">Reference proteome</keyword>
<dbReference type="PANTHER" id="PTHR11941:SF45">
    <property type="entry name" value="ENOYL-COA DELTA ISOMERASE 1, MITOCHONDRIAL"/>
    <property type="match status" value="1"/>
</dbReference>